<feature type="region of interest" description="Disordered" evidence="1">
    <location>
        <begin position="214"/>
        <end position="250"/>
    </location>
</feature>
<gene>
    <name evidence="3" type="ORF">CHS0354_015538</name>
</gene>
<feature type="region of interest" description="Disordered" evidence="1">
    <location>
        <begin position="997"/>
        <end position="1054"/>
    </location>
</feature>
<feature type="compositionally biased region" description="Basic and acidic residues" evidence="1">
    <location>
        <begin position="523"/>
        <end position="536"/>
    </location>
</feature>
<accession>A0AAE0T601</accession>
<proteinExistence type="predicted"/>
<organism evidence="3 4">
    <name type="scientific">Potamilus streckersoni</name>
    <dbReference type="NCBI Taxonomy" id="2493646"/>
    <lineage>
        <taxon>Eukaryota</taxon>
        <taxon>Metazoa</taxon>
        <taxon>Spiralia</taxon>
        <taxon>Lophotrochozoa</taxon>
        <taxon>Mollusca</taxon>
        <taxon>Bivalvia</taxon>
        <taxon>Autobranchia</taxon>
        <taxon>Heteroconchia</taxon>
        <taxon>Palaeoheterodonta</taxon>
        <taxon>Unionida</taxon>
        <taxon>Unionoidea</taxon>
        <taxon>Unionidae</taxon>
        <taxon>Ambleminae</taxon>
        <taxon>Lampsilini</taxon>
        <taxon>Potamilus</taxon>
    </lineage>
</organism>
<feature type="compositionally biased region" description="Low complexity" evidence="1">
    <location>
        <begin position="234"/>
        <end position="248"/>
    </location>
</feature>
<feature type="compositionally biased region" description="Polar residues" evidence="1">
    <location>
        <begin position="508"/>
        <end position="522"/>
    </location>
</feature>
<reference evidence="3" key="3">
    <citation type="submission" date="2023-05" db="EMBL/GenBank/DDBJ databases">
        <authorList>
            <person name="Smith C.H."/>
        </authorList>
    </citation>
    <scope>NUCLEOTIDE SEQUENCE</scope>
    <source>
        <strain evidence="3">CHS0354</strain>
        <tissue evidence="3">Mantle</tissue>
    </source>
</reference>
<feature type="region of interest" description="Disordered" evidence="1">
    <location>
        <begin position="508"/>
        <end position="536"/>
    </location>
</feature>
<evidence type="ECO:0000256" key="2">
    <source>
        <dbReference type="SAM" id="SignalP"/>
    </source>
</evidence>
<comment type="caution">
    <text evidence="3">The sequence shown here is derived from an EMBL/GenBank/DDBJ whole genome shotgun (WGS) entry which is preliminary data.</text>
</comment>
<feature type="signal peptide" evidence="2">
    <location>
        <begin position="1"/>
        <end position="16"/>
    </location>
</feature>
<reference evidence="3" key="1">
    <citation type="journal article" date="2021" name="Genome Biol. Evol.">
        <title>A High-Quality Reference Genome for a Parasitic Bivalve with Doubly Uniparental Inheritance (Bivalvia: Unionida).</title>
        <authorList>
            <person name="Smith C.H."/>
        </authorList>
    </citation>
    <scope>NUCLEOTIDE SEQUENCE</scope>
    <source>
        <strain evidence="3">CHS0354</strain>
    </source>
</reference>
<evidence type="ECO:0000313" key="3">
    <source>
        <dbReference type="EMBL" id="KAK3604404.1"/>
    </source>
</evidence>
<keyword evidence="2" id="KW-0732">Signal</keyword>
<dbReference type="Proteomes" id="UP001195483">
    <property type="component" value="Unassembled WGS sequence"/>
</dbReference>
<dbReference type="AlphaFoldDB" id="A0AAE0T601"/>
<feature type="compositionally biased region" description="Polar residues" evidence="1">
    <location>
        <begin position="215"/>
        <end position="225"/>
    </location>
</feature>
<sequence length="1054" mass="114617">MKLSVYLVLKLSVCLAIPIPGVELPNDNFYERQSSAKQTDLRVTSLHGLAHAETDVTKEDNYIKEDVLSDPLSLTGNKFDDKVLSSSERANTFGAHGSHQIILNLNLAKEEKVVQLPTSHDPSEINVLPFLFNDDFRSRETTTLTTLDPVQNVLRLVYGEDTLLEGSAVPLQSPNLANQNFSNHDDKASEWFSQHQLSWIKSDETKGHTEYISGISLQDKGQSSNNERDRHGSESMISSSRLSVSQSSPTPRIIVHNYGESSKIVHKDHIQEGSLHQAGKEIQRTNNGSPNENLLMKPTESVQQNYLAHGSQMHAIPISVTSVMSRNEHVQLISNPNDLRESFDPNAINNQQHMFNPGQFMQAMAPQTGSDPNNAKYRVSYNADEVNHEISQDSIKMPLQVPPGMSNVQRPSFDPDKLNSAAFNFRPIQMLPQMGAEVGANFQTSFDPSKINSITGGFQPNTVHINGQPKYDADEVNSELLAPGHLYIPWSVENGKSDSNKVSLPKIQDQQGYTSVPDQEQQGESKESVSQGTEHETEYGISQMQFGSFIPGRLYPGQNNRNIEQQKPAFLNSAGTPADGNGGTRLLDYERNPNRFDPNNVNAAQAAFDPDAMMRSLIGGHSNFKRDDVQPDNNDTFPSSSPTLTFTTLNIKTIEITQHNENANTSVNGESSTHLFVPSPTQDQIGFVPGQLAPGFSNYVFDPNTINQATFGVGNHGGVDGASGVSKMKETGQVNLGMGANPFTAGGNQVNASPFVHQGHIMNTNDTNENMNPYGNGFGVDAGFDPAAVNTQAMNFNYADMVGGNMGLGVQVDNNMGGFGFGGNGFDPNKINRAFGGAETNSSINGPNNMDPFLNSASGSFGGNTEYGAYFDPSKVNTATFDADSLNKAQMNFDPINMLLNNPGMTKDILKGATFDADKANAAQMQFNPMNMLINNPGMNKDVLDLITFDPNKINDQQNAFNPLTMFRNLFNTNTTVDGSNFANILFNPFGNAANLVNEQNKGPNSSMGSETDTVTTKSTQGSSIKPTTSGLLSVETSPSTTQEVKSVNSTNSN</sequence>
<reference evidence="3" key="2">
    <citation type="journal article" date="2021" name="Genome Biol. Evol.">
        <title>Developing a high-quality reference genome for a parasitic bivalve with doubly uniparental inheritance (Bivalvia: Unionida).</title>
        <authorList>
            <person name="Smith C.H."/>
        </authorList>
    </citation>
    <scope>NUCLEOTIDE SEQUENCE</scope>
    <source>
        <strain evidence="3">CHS0354</strain>
        <tissue evidence="3">Mantle</tissue>
    </source>
</reference>
<name>A0AAE0T601_9BIVA</name>
<evidence type="ECO:0000256" key="1">
    <source>
        <dbReference type="SAM" id="MobiDB-lite"/>
    </source>
</evidence>
<feature type="chain" id="PRO_5042248152" evidence="2">
    <location>
        <begin position="17"/>
        <end position="1054"/>
    </location>
</feature>
<evidence type="ECO:0000313" key="4">
    <source>
        <dbReference type="Proteomes" id="UP001195483"/>
    </source>
</evidence>
<protein>
    <submittedName>
        <fullName evidence="3">Uncharacterized protein</fullName>
    </submittedName>
</protein>
<keyword evidence="4" id="KW-1185">Reference proteome</keyword>
<dbReference type="EMBL" id="JAEAOA010000964">
    <property type="protein sequence ID" value="KAK3604404.1"/>
    <property type="molecule type" value="Genomic_DNA"/>
</dbReference>